<dbReference type="OMA" id="HGFLTQT"/>
<feature type="compositionally biased region" description="Basic and acidic residues" evidence="1">
    <location>
        <begin position="613"/>
        <end position="622"/>
    </location>
</feature>
<dbReference type="InParanoid" id="K5XBF0"/>
<dbReference type="Pfam" id="PF09444">
    <property type="entry name" value="MRC1"/>
    <property type="match status" value="1"/>
</dbReference>
<keyword evidence="4" id="KW-1185">Reference proteome</keyword>
<proteinExistence type="predicted"/>
<feature type="compositionally biased region" description="Basic and acidic residues" evidence="1">
    <location>
        <begin position="689"/>
        <end position="707"/>
    </location>
</feature>
<feature type="region of interest" description="Disordered" evidence="1">
    <location>
        <begin position="350"/>
        <end position="408"/>
    </location>
</feature>
<dbReference type="RefSeq" id="XP_007329579.1">
    <property type="nucleotide sequence ID" value="XM_007329517.1"/>
</dbReference>
<gene>
    <name evidence="3" type="ORF">AGABI1DRAFT_128101</name>
</gene>
<feature type="compositionally biased region" description="Basic and acidic residues" evidence="1">
    <location>
        <begin position="721"/>
        <end position="730"/>
    </location>
</feature>
<feature type="region of interest" description="Disordered" evidence="1">
    <location>
        <begin position="1084"/>
        <end position="1132"/>
    </location>
</feature>
<feature type="region of interest" description="Disordered" evidence="1">
    <location>
        <begin position="1169"/>
        <end position="1190"/>
    </location>
</feature>
<feature type="compositionally biased region" description="Basic residues" evidence="1">
    <location>
        <begin position="255"/>
        <end position="265"/>
    </location>
</feature>
<dbReference type="HOGENOM" id="CLU_002696_0_0_1"/>
<dbReference type="GeneID" id="18826754"/>
<sequence>MVLRKDFSVVADSEMASSPSPSPSPQPARRVARTYGRRRDDPDTSLTYSEPESSDSIYRTGPPDIQDEVPPSEPSCLPDTDNEGRDEDDEDMLPSLLSHPRFTFGWREKMKEVDEDPGSPGSISHVDGRASPKETLLPQVILDTDVDGYRTRPEARPLDVFGDAPSHTATSHNNGHQDLSSSDFILKPPRTRLRSEKSMAFSDNDTDNDDKPGSRSSSPQTPLLHPITTPKSHFTSSPPTSHHDVSANSRDSSASKKKGKGKNYKRQLSVALSPNSPRGREGSGGFQDSTQTQSTMKLRKKKIKPPTKKDHQEMIKERTRIAVEQEVSLERRAISQRSLKTFFSKLGQQEGLQSVTEPPAGADHLQPLVGGDSEMVQTQDVSKDGDSGARADVQNPVEDSKISTDAADQKQKLSQLKTFWLLRQKKSEEEGDLGLEIEKPTELERQRKATGKKVSQGQQILLANARVRNRPLRLDPQKAGQEDIASIRKTILQQGTSDPHTLNLLLRRQAEEESSNIVKQKEEEWKRLGGTLRDRDREHTGSAEDAQRNQIQKGLTVWSGQASTSRSVNENMDGPEVEDSDSSEEWGPESRVEDDIDYEKLEMGEEDEEMVVEDGHGDERQELNQSEDENEDAPTLKAKNMHRSRPRVMDSDESDSGGEGDDDNQPSRIRNPHHITSSSDDRTEDENDKENNTRLMFDHSDDKENKAVARHVPLLSTSRRSVFDDSDRELSLSPPHVVAGGLKSETKGGPDSPTSASEEREPFGVLSEASPMSQRIQSTGLTQSFATRLNHASSPSQMSVDDGDVFSPVSSAPAASLAFAPVFGGECDEQGKKPILGFSQATQDFGPKRFGAPSLLRSGLSDLFESNTQQEPKKAPLELRKQESLGLTQDLMLQPALQVDEKLLRKADMIFEKEQESVVEALNKKDAKEQEVYVNELGFLTQTRPGPSRLSTRSPSFVLSPTQQRSRQTPGGLRRTRTQSQSDIENHSSDSLQALFRPPLRTISLSHPQLSSPESSPKRLRKRSQTPTTRESPVRNLTNNKASPSSLRRLNAFDVLGKVPPKVKDKGKDRDGVLGKMVRKEWLAEEAEESDEDEAVGFGFIKRKSREDDEEGENGDLDATLTELVDDEKMDEDTAGADRVMEKHQELLEQDDEAALKFHQGVVQGELRKKRKNRFGLEDSDDEEEEDDRARRIRRKMKEKVERGDIQELAANEKTAAFANIYQSGLVDDEPIEVRPLEFDFEYQKDGTPGDDVFENDENEDRDASSLTEAESDNKRQYVTYKDIQAEVQKLKEQPEPDIQNYADVSWIDERDEEMDLDPVNVHIVPSHVEKTAAITSIAKPIAEWDPFMKGGIRRKENEKDLERARAWAKNETRNMTGSTGRVVGGIAVTALGARVKDGGGSLRSKASGSSISASLGDRKKSLRAENSVLAGIAKRRGQFQ</sequence>
<feature type="compositionally biased region" description="Basic and acidic residues" evidence="1">
    <location>
        <begin position="398"/>
        <end position="408"/>
    </location>
</feature>
<name>K5XBF0_AGABU</name>
<feature type="compositionally biased region" description="Polar residues" evidence="1">
    <location>
        <begin position="770"/>
        <end position="780"/>
    </location>
</feature>
<feature type="region of interest" description="Disordered" evidence="1">
    <location>
        <begin position="1242"/>
        <end position="1274"/>
    </location>
</feature>
<evidence type="ECO:0000259" key="2">
    <source>
        <dbReference type="Pfam" id="PF09444"/>
    </source>
</evidence>
<feature type="compositionally biased region" description="Basic and acidic residues" evidence="1">
    <location>
        <begin position="528"/>
        <end position="547"/>
    </location>
</feature>
<feature type="region of interest" description="Disordered" evidence="1">
    <location>
        <begin position="528"/>
        <end position="780"/>
    </location>
</feature>
<protein>
    <recommendedName>
        <fullName evidence="2">DNA replication checkpoint mediator MRC1 domain-containing protein</fullName>
    </recommendedName>
</protein>
<feature type="compositionally biased region" description="Polar residues" evidence="1">
    <location>
        <begin position="44"/>
        <end position="57"/>
    </location>
</feature>
<feature type="compositionally biased region" description="Polar residues" evidence="1">
    <location>
        <begin position="548"/>
        <end position="570"/>
    </location>
</feature>
<feature type="region of interest" description="Disordered" evidence="1">
    <location>
        <begin position="940"/>
        <end position="991"/>
    </location>
</feature>
<dbReference type="eggNOG" id="ENOG502SA6N">
    <property type="taxonomic scope" value="Eukaryota"/>
</dbReference>
<feature type="compositionally biased region" description="Basic residues" evidence="1">
    <location>
        <begin position="297"/>
        <end position="306"/>
    </location>
</feature>
<feature type="compositionally biased region" description="Acidic residues" evidence="1">
    <location>
        <begin position="80"/>
        <end position="92"/>
    </location>
</feature>
<evidence type="ECO:0000313" key="4">
    <source>
        <dbReference type="Proteomes" id="UP000008493"/>
    </source>
</evidence>
<organism evidence="3 4">
    <name type="scientific">Agaricus bisporus var. burnettii (strain JB137-S8 / ATCC MYA-4627 / FGSC 10392)</name>
    <name type="common">White button mushroom</name>
    <dbReference type="NCBI Taxonomy" id="597362"/>
    <lineage>
        <taxon>Eukaryota</taxon>
        <taxon>Fungi</taxon>
        <taxon>Dikarya</taxon>
        <taxon>Basidiomycota</taxon>
        <taxon>Agaricomycotina</taxon>
        <taxon>Agaricomycetes</taxon>
        <taxon>Agaricomycetidae</taxon>
        <taxon>Agaricales</taxon>
        <taxon>Agaricineae</taxon>
        <taxon>Agaricaceae</taxon>
        <taxon>Agaricus</taxon>
    </lineage>
</organism>
<evidence type="ECO:0000313" key="3">
    <source>
        <dbReference type="EMBL" id="EKM80427.1"/>
    </source>
</evidence>
<feature type="region of interest" description="Disordered" evidence="1">
    <location>
        <begin position="1"/>
        <end position="316"/>
    </location>
</feature>
<reference evidence="4" key="1">
    <citation type="journal article" date="2012" name="Proc. Natl. Acad. Sci. U.S.A.">
        <title>Genome sequence of the button mushroom Agaricus bisporus reveals mechanisms governing adaptation to a humic-rich ecological niche.</title>
        <authorList>
            <person name="Morin E."/>
            <person name="Kohler A."/>
            <person name="Baker A.R."/>
            <person name="Foulongne-Oriol M."/>
            <person name="Lombard V."/>
            <person name="Nagy L.G."/>
            <person name="Ohm R.A."/>
            <person name="Patyshakuliyeva A."/>
            <person name="Brun A."/>
            <person name="Aerts A.L."/>
            <person name="Bailey A.M."/>
            <person name="Billette C."/>
            <person name="Coutinho P.M."/>
            <person name="Deakin G."/>
            <person name="Doddapaneni H."/>
            <person name="Floudas D."/>
            <person name="Grimwood J."/>
            <person name="Hilden K."/>
            <person name="Kuees U."/>
            <person name="LaButti K.M."/>
            <person name="Lapidus A."/>
            <person name="Lindquist E.A."/>
            <person name="Lucas S.M."/>
            <person name="Murat C."/>
            <person name="Riley R.W."/>
            <person name="Salamov A.A."/>
            <person name="Schmutz J."/>
            <person name="Subramanian V."/>
            <person name="Woesten H.A.B."/>
            <person name="Xu J."/>
            <person name="Eastwood D.C."/>
            <person name="Foster G.D."/>
            <person name="Sonnenberg A.S."/>
            <person name="Cullen D."/>
            <person name="de Vries R.P."/>
            <person name="Lundell T."/>
            <person name="Hibbett D.S."/>
            <person name="Henrissat B."/>
            <person name="Burton K.S."/>
            <person name="Kerrigan R.W."/>
            <person name="Challen M.P."/>
            <person name="Grigoriev I.V."/>
            <person name="Martin F."/>
        </authorList>
    </citation>
    <scope>NUCLEOTIDE SEQUENCE [LARGE SCALE GENOMIC DNA]</scope>
    <source>
        <strain evidence="4">JB137-S8 / ATCC MYA-4627 / FGSC 10392</strain>
    </source>
</reference>
<feature type="compositionally biased region" description="Basic and acidic residues" evidence="1">
    <location>
        <begin position="307"/>
        <end position="316"/>
    </location>
</feature>
<dbReference type="Proteomes" id="UP000008493">
    <property type="component" value="Unassembled WGS sequence"/>
</dbReference>
<feature type="compositionally biased region" description="Low complexity" evidence="1">
    <location>
        <begin position="1403"/>
        <end position="1416"/>
    </location>
</feature>
<feature type="compositionally biased region" description="Polar residues" evidence="1">
    <location>
        <begin position="286"/>
        <end position="296"/>
    </location>
</feature>
<feature type="compositionally biased region" description="Acidic residues" evidence="1">
    <location>
        <begin position="1252"/>
        <end position="1261"/>
    </location>
</feature>
<feature type="compositionally biased region" description="Polar residues" evidence="1">
    <location>
        <begin position="1004"/>
        <end position="1015"/>
    </location>
</feature>
<feature type="compositionally biased region" description="Basic and acidic residues" evidence="1">
    <location>
        <begin position="588"/>
        <end position="603"/>
    </location>
</feature>
<feature type="compositionally biased region" description="Polar residues" evidence="1">
    <location>
        <begin position="1025"/>
        <end position="1048"/>
    </location>
</feature>
<feature type="compositionally biased region" description="Acidic residues" evidence="1">
    <location>
        <begin position="573"/>
        <end position="587"/>
    </location>
</feature>
<feature type="region of interest" description="Disordered" evidence="1">
    <location>
        <begin position="1397"/>
        <end position="1419"/>
    </location>
</feature>
<dbReference type="KEGG" id="abp:AGABI1DRAFT128101"/>
<dbReference type="EMBL" id="JH971389">
    <property type="protein sequence ID" value="EKM80427.1"/>
    <property type="molecule type" value="Genomic_DNA"/>
</dbReference>
<feature type="compositionally biased region" description="Acidic residues" evidence="1">
    <location>
        <begin position="651"/>
        <end position="664"/>
    </location>
</feature>
<dbReference type="InterPro" id="IPR018564">
    <property type="entry name" value="Repl_chkpnt_MRC1_dom"/>
</dbReference>
<feature type="compositionally biased region" description="Polar residues" evidence="1">
    <location>
        <begin position="167"/>
        <end position="183"/>
    </location>
</feature>
<feature type="compositionally biased region" description="Polar residues" evidence="1">
    <location>
        <begin position="940"/>
        <end position="969"/>
    </location>
</feature>
<feature type="region of interest" description="Disordered" evidence="1">
    <location>
        <begin position="1004"/>
        <end position="1049"/>
    </location>
</feature>
<dbReference type="OrthoDB" id="3361281at2759"/>
<accession>K5XBF0</accession>
<feature type="domain" description="DNA replication checkpoint mediator MRC1" evidence="2">
    <location>
        <begin position="1079"/>
        <end position="1220"/>
    </location>
</feature>
<feature type="compositionally biased region" description="Basic and acidic residues" evidence="1">
    <location>
        <begin position="147"/>
        <end position="157"/>
    </location>
</feature>
<feature type="compositionally biased region" description="Acidic residues" evidence="1">
    <location>
        <begin position="1178"/>
        <end position="1187"/>
    </location>
</feature>
<dbReference type="STRING" id="597362.K5XBF0"/>
<feature type="compositionally biased region" description="Low complexity" evidence="1">
    <location>
        <begin position="228"/>
        <end position="240"/>
    </location>
</feature>
<evidence type="ECO:0000256" key="1">
    <source>
        <dbReference type="SAM" id="MobiDB-lite"/>
    </source>
</evidence>
<feature type="compositionally biased region" description="Acidic residues" evidence="1">
    <location>
        <begin position="1084"/>
        <end position="1095"/>
    </location>
</feature>